<keyword evidence="7" id="KW-1185">Reference proteome</keyword>
<keyword evidence="3" id="KW-1015">Disulfide bond</keyword>
<evidence type="ECO:0000256" key="4">
    <source>
        <dbReference type="ARBA" id="ARBA00023180"/>
    </source>
</evidence>
<dbReference type="GO" id="GO:0005121">
    <property type="term" value="F:Toll binding"/>
    <property type="evidence" value="ECO:0007669"/>
    <property type="project" value="TreeGrafter"/>
</dbReference>
<dbReference type="Pfam" id="PF16077">
    <property type="entry name" value="Spaetzle"/>
    <property type="match status" value="1"/>
</dbReference>
<reference evidence="6" key="1">
    <citation type="submission" date="2013-05" db="EMBL/GenBank/DDBJ databases">
        <authorList>
            <person name="Yim A.K.Y."/>
            <person name="Chan T.F."/>
            <person name="Ji K.M."/>
            <person name="Liu X.Y."/>
            <person name="Zhou J.W."/>
            <person name="Li R.Q."/>
            <person name="Yang K.Y."/>
            <person name="Li J."/>
            <person name="Li M."/>
            <person name="Law P.T.W."/>
            <person name="Wu Y.L."/>
            <person name="Cai Z.L."/>
            <person name="Qin H."/>
            <person name="Bao Y."/>
            <person name="Leung R.K.K."/>
            <person name="Ng P.K.S."/>
            <person name="Zou J."/>
            <person name="Zhong X.J."/>
            <person name="Ran P.X."/>
            <person name="Zhong N.S."/>
            <person name="Liu Z.G."/>
            <person name="Tsui S.K.W."/>
        </authorList>
    </citation>
    <scope>NUCLEOTIDE SEQUENCE</scope>
    <source>
        <strain evidence="6">Derf</strain>
        <tissue evidence="6">Whole organism</tissue>
    </source>
</reference>
<keyword evidence="2" id="KW-0732">Signal</keyword>
<evidence type="ECO:0000256" key="3">
    <source>
        <dbReference type="ARBA" id="ARBA00023157"/>
    </source>
</evidence>
<dbReference type="Proteomes" id="UP000790347">
    <property type="component" value="Unassembled WGS sequence"/>
</dbReference>
<comment type="subunit">
    <text evidence="1">Homodimer; disulfide-linked.</text>
</comment>
<dbReference type="AlphaFoldDB" id="A0A922HNP0"/>
<evidence type="ECO:0000313" key="6">
    <source>
        <dbReference type="EMBL" id="KAH9501075.1"/>
    </source>
</evidence>
<dbReference type="GO" id="GO:0008083">
    <property type="term" value="F:growth factor activity"/>
    <property type="evidence" value="ECO:0007669"/>
    <property type="project" value="TreeGrafter"/>
</dbReference>
<comment type="caution">
    <text evidence="6">The sequence shown here is derived from an EMBL/GenBank/DDBJ whole genome shotgun (WGS) entry which is preliminary data.</text>
</comment>
<dbReference type="SUPFAM" id="SSF57501">
    <property type="entry name" value="Cystine-knot cytokines"/>
    <property type="match status" value="1"/>
</dbReference>
<dbReference type="InterPro" id="IPR032104">
    <property type="entry name" value="Spaetzle"/>
</dbReference>
<dbReference type="FunFam" id="2.10.90.10:FF:000018">
    <property type="entry name" value="Spatzle 4"/>
    <property type="match status" value="1"/>
</dbReference>
<accession>A0A922HNP0</accession>
<protein>
    <recommendedName>
        <fullName evidence="5">Spaetzle domain-containing protein</fullName>
    </recommendedName>
</protein>
<evidence type="ECO:0000256" key="1">
    <source>
        <dbReference type="ARBA" id="ARBA00011748"/>
    </source>
</evidence>
<dbReference type="InterPro" id="IPR052444">
    <property type="entry name" value="Spz/Toll_ligand-like"/>
</dbReference>
<evidence type="ECO:0000313" key="7">
    <source>
        <dbReference type="Proteomes" id="UP000790347"/>
    </source>
</evidence>
<dbReference type="GO" id="GO:0005615">
    <property type="term" value="C:extracellular space"/>
    <property type="evidence" value="ECO:0007669"/>
    <property type="project" value="UniProtKB-ARBA"/>
</dbReference>
<keyword evidence="4" id="KW-0325">Glycoprotein</keyword>
<reference evidence="6" key="2">
    <citation type="journal article" date="2022" name="Res Sq">
        <title>Comparative Genomics Reveals Insights into the Divergent Evolution of Astigmatic Mites and Household Pest Adaptations.</title>
        <authorList>
            <person name="Xiong Q."/>
            <person name="Wan A.T.-Y."/>
            <person name="Liu X.-Y."/>
            <person name="Fung C.S.-H."/>
            <person name="Xiao X."/>
            <person name="Malainual N."/>
            <person name="Hou J."/>
            <person name="Wang L."/>
            <person name="Wang M."/>
            <person name="Yang K."/>
            <person name="Cui Y."/>
            <person name="Leung E."/>
            <person name="Nong W."/>
            <person name="Shin S.-K."/>
            <person name="Au S."/>
            <person name="Jeong K.Y."/>
            <person name="Chew F.T."/>
            <person name="Hui J."/>
            <person name="Leung T.F."/>
            <person name="Tungtrongchitr A."/>
            <person name="Zhong N."/>
            <person name="Liu Z."/>
            <person name="Tsui S."/>
        </authorList>
    </citation>
    <scope>NUCLEOTIDE SEQUENCE</scope>
    <source>
        <strain evidence="6">Derf</strain>
        <tissue evidence="6">Whole organism</tissue>
    </source>
</reference>
<proteinExistence type="predicted"/>
<feature type="domain" description="Spaetzle" evidence="5">
    <location>
        <begin position="235"/>
        <end position="323"/>
    </location>
</feature>
<evidence type="ECO:0000256" key="2">
    <source>
        <dbReference type="ARBA" id="ARBA00022729"/>
    </source>
</evidence>
<gene>
    <name evidence="6" type="ORF">DERF_011944</name>
</gene>
<dbReference type="EMBL" id="ASGP02000006">
    <property type="protein sequence ID" value="KAH9501075.1"/>
    <property type="molecule type" value="Genomic_DNA"/>
</dbReference>
<sequence>MQSFMIMIVESSDKIQSTSTTKTMTTIRAYRCYRQQNQIICPTDNSQLTNVYKASESNSSIKLGPNLYHRQFTISSLPMDQQQPSKTKSRTHVIYYTKQYSDNNGGGGGEQNTFDLNDEDEHQFMHQTNIDEHIIDDGGGHQQRKLNKIKINTFIDDNKAMIRRMFGDYYHHHHSKQQQQQHDGHLTPLLPDVGDDDVDGEFRDHFSSFHDHHSGHHRSRRSIKPKLLSGNKVDSCESTVEIVTPYWASNSAGKIRAIVNTQHLQQAIQQEVCQAVQTRRCNKDCRCEQKYKWHRLLAYDPDDDCKGIFMDWFLFPSCCVCRCAKY</sequence>
<dbReference type="Gene3D" id="2.10.90.10">
    <property type="entry name" value="Cystine-knot cytokines"/>
    <property type="match status" value="1"/>
</dbReference>
<evidence type="ECO:0000259" key="5">
    <source>
        <dbReference type="Pfam" id="PF16077"/>
    </source>
</evidence>
<dbReference type="PANTHER" id="PTHR23199">
    <property type="entry name" value="NEUROTROPHIN 1-RELATED"/>
    <property type="match status" value="1"/>
</dbReference>
<dbReference type="PANTHER" id="PTHR23199:SF13">
    <property type="entry name" value="PROTEIN SPAETZLE 3"/>
    <property type="match status" value="1"/>
</dbReference>
<organism evidence="6 7">
    <name type="scientific">Dermatophagoides farinae</name>
    <name type="common">American house dust mite</name>
    <dbReference type="NCBI Taxonomy" id="6954"/>
    <lineage>
        <taxon>Eukaryota</taxon>
        <taxon>Metazoa</taxon>
        <taxon>Ecdysozoa</taxon>
        <taxon>Arthropoda</taxon>
        <taxon>Chelicerata</taxon>
        <taxon>Arachnida</taxon>
        <taxon>Acari</taxon>
        <taxon>Acariformes</taxon>
        <taxon>Sarcoptiformes</taxon>
        <taxon>Astigmata</taxon>
        <taxon>Psoroptidia</taxon>
        <taxon>Analgoidea</taxon>
        <taxon>Pyroglyphidae</taxon>
        <taxon>Dermatophagoidinae</taxon>
        <taxon>Dermatophagoides</taxon>
    </lineage>
</organism>
<name>A0A922HNP0_DERFA</name>
<dbReference type="InterPro" id="IPR029034">
    <property type="entry name" value="Cystine-knot_cytokine"/>
</dbReference>
<dbReference type="GO" id="GO:0045087">
    <property type="term" value="P:innate immune response"/>
    <property type="evidence" value="ECO:0007669"/>
    <property type="project" value="TreeGrafter"/>
</dbReference>
<dbReference type="GO" id="GO:0021556">
    <property type="term" value="P:central nervous system formation"/>
    <property type="evidence" value="ECO:0007669"/>
    <property type="project" value="TreeGrafter"/>
</dbReference>